<dbReference type="AlphaFoldDB" id="A0A0G2J6U2"/>
<feature type="region of interest" description="Disordered" evidence="1">
    <location>
        <begin position="81"/>
        <end position="114"/>
    </location>
</feature>
<dbReference type="VEuPathDB" id="FungiDB:EMCG_06449"/>
<evidence type="ECO:0000256" key="1">
    <source>
        <dbReference type="SAM" id="MobiDB-lite"/>
    </source>
</evidence>
<feature type="compositionally biased region" description="Acidic residues" evidence="1">
    <location>
        <begin position="99"/>
        <end position="114"/>
    </location>
</feature>
<comment type="caution">
    <text evidence="2">The sequence shown here is derived from an EMBL/GenBank/DDBJ whole genome shotgun (WGS) entry which is preliminary data.</text>
</comment>
<evidence type="ECO:0000313" key="2">
    <source>
        <dbReference type="EMBL" id="KKZ67919.1"/>
    </source>
</evidence>
<dbReference type="Proteomes" id="UP000034164">
    <property type="component" value="Unassembled WGS sequence"/>
</dbReference>
<sequence length="171" mass="20164">MYTEHNGSIGSSWSLSEKGRFCLIILYMKLQDSDDAYFSYNLDDPEYAADLLSDFHHPSPDTAGLDDDRLIKMKNMEQKWFEKTKQQHQNRPQQLAQDSEQDWEDIPDSDNESQLEDKDVCIKMLLHNMPIEKLSGFLVGMRFRRIVVQKRLGRLVVQKRLGRLASYYQNW</sequence>
<dbReference type="EMBL" id="LCZI01000179">
    <property type="protein sequence ID" value="KKZ67919.1"/>
    <property type="molecule type" value="Genomic_DNA"/>
</dbReference>
<gene>
    <name evidence="2" type="ORF">EMCG_06449</name>
</gene>
<evidence type="ECO:0000313" key="3">
    <source>
        <dbReference type="Proteomes" id="UP000034164"/>
    </source>
</evidence>
<protein>
    <submittedName>
        <fullName evidence="2">Uncharacterized protein</fullName>
    </submittedName>
</protein>
<feature type="compositionally biased region" description="Polar residues" evidence="1">
    <location>
        <begin position="87"/>
        <end position="98"/>
    </location>
</feature>
<organism evidence="2 3">
    <name type="scientific">[Emmonsia] crescens</name>
    <dbReference type="NCBI Taxonomy" id="73230"/>
    <lineage>
        <taxon>Eukaryota</taxon>
        <taxon>Fungi</taxon>
        <taxon>Dikarya</taxon>
        <taxon>Ascomycota</taxon>
        <taxon>Pezizomycotina</taxon>
        <taxon>Eurotiomycetes</taxon>
        <taxon>Eurotiomycetidae</taxon>
        <taxon>Onygenales</taxon>
        <taxon>Ajellomycetaceae</taxon>
        <taxon>Emergomyces</taxon>
    </lineage>
</organism>
<name>A0A0G2J6U2_9EURO</name>
<reference evidence="3" key="1">
    <citation type="journal article" date="2015" name="PLoS Genet.">
        <title>The dynamic genome and transcriptome of the human fungal pathogen Blastomyces and close relative Emmonsia.</title>
        <authorList>
            <person name="Munoz J.F."/>
            <person name="Gauthier G.M."/>
            <person name="Desjardins C.A."/>
            <person name="Gallo J.E."/>
            <person name="Holder J."/>
            <person name="Sullivan T.D."/>
            <person name="Marty A.J."/>
            <person name="Carmen J.C."/>
            <person name="Chen Z."/>
            <person name="Ding L."/>
            <person name="Gujja S."/>
            <person name="Magrini V."/>
            <person name="Misas E."/>
            <person name="Mitreva M."/>
            <person name="Priest M."/>
            <person name="Saif S."/>
            <person name="Whiston E.A."/>
            <person name="Young S."/>
            <person name="Zeng Q."/>
            <person name="Goldman W.E."/>
            <person name="Mardis E.R."/>
            <person name="Taylor J.W."/>
            <person name="McEwen J.G."/>
            <person name="Clay O.K."/>
            <person name="Klein B.S."/>
            <person name="Cuomo C.A."/>
        </authorList>
    </citation>
    <scope>NUCLEOTIDE SEQUENCE [LARGE SCALE GENOMIC DNA]</scope>
    <source>
        <strain evidence="3">UAMH 3008</strain>
    </source>
</reference>
<accession>A0A0G2J6U2</accession>
<proteinExistence type="predicted"/>